<dbReference type="InterPro" id="IPR050404">
    <property type="entry name" value="Heme-degrading_MO"/>
</dbReference>
<evidence type="ECO:0000313" key="4">
    <source>
        <dbReference type="Proteomes" id="UP001054857"/>
    </source>
</evidence>
<dbReference type="InterPro" id="IPR007138">
    <property type="entry name" value="ABM_dom"/>
</dbReference>
<keyword evidence="4" id="KW-1185">Reference proteome</keyword>
<reference evidence="3 4" key="1">
    <citation type="journal article" date="2021" name="Sci. Rep.">
        <title>Genome sequencing of the multicellular alga Astrephomene provides insights into convergent evolution of germ-soma differentiation.</title>
        <authorList>
            <person name="Yamashita S."/>
            <person name="Yamamoto K."/>
            <person name="Matsuzaki R."/>
            <person name="Suzuki S."/>
            <person name="Yamaguchi H."/>
            <person name="Hirooka S."/>
            <person name="Minakuchi Y."/>
            <person name="Miyagishima S."/>
            <person name="Kawachi M."/>
            <person name="Toyoda A."/>
            <person name="Nozaki H."/>
        </authorList>
    </citation>
    <scope>NUCLEOTIDE SEQUENCE [LARGE SCALE GENOMIC DNA]</scope>
    <source>
        <strain evidence="3 4">NIES-4017</strain>
    </source>
</reference>
<organism evidence="3 4">
    <name type="scientific">Astrephomene gubernaculifera</name>
    <dbReference type="NCBI Taxonomy" id="47775"/>
    <lineage>
        <taxon>Eukaryota</taxon>
        <taxon>Viridiplantae</taxon>
        <taxon>Chlorophyta</taxon>
        <taxon>core chlorophytes</taxon>
        <taxon>Chlorophyceae</taxon>
        <taxon>CS clade</taxon>
        <taxon>Chlamydomonadales</taxon>
        <taxon>Astrephomenaceae</taxon>
        <taxon>Astrephomene</taxon>
    </lineage>
</organism>
<dbReference type="Gene3D" id="3.30.70.100">
    <property type="match status" value="1"/>
</dbReference>
<dbReference type="Pfam" id="PF03992">
    <property type="entry name" value="ABM"/>
    <property type="match status" value="1"/>
</dbReference>
<gene>
    <name evidence="3" type="ORF">Agub_g9016</name>
</gene>
<comment type="caution">
    <text evidence="3">The sequence shown here is derived from an EMBL/GenBank/DDBJ whole genome shotgun (WGS) entry which is preliminary data.</text>
</comment>
<dbReference type="EMBL" id="BMAR01000017">
    <property type="protein sequence ID" value="GFR47327.1"/>
    <property type="molecule type" value="Genomic_DNA"/>
</dbReference>
<evidence type="ECO:0000256" key="1">
    <source>
        <dbReference type="SAM" id="MobiDB-lite"/>
    </source>
</evidence>
<evidence type="ECO:0000313" key="3">
    <source>
        <dbReference type="EMBL" id="GFR47327.1"/>
    </source>
</evidence>
<dbReference type="SUPFAM" id="SSF54909">
    <property type="entry name" value="Dimeric alpha+beta barrel"/>
    <property type="match status" value="1"/>
</dbReference>
<dbReference type="AlphaFoldDB" id="A0AAD3DUI9"/>
<protein>
    <recommendedName>
        <fullName evidence="2">ABM domain-containing protein</fullName>
    </recommendedName>
</protein>
<dbReference type="InterPro" id="IPR011008">
    <property type="entry name" value="Dimeric_a/b-barrel"/>
</dbReference>
<feature type="region of interest" description="Disordered" evidence="1">
    <location>
        <begin position="101"/>
        <end position="149"/>
    </location>
</feature>
<accession>A0AAD3DUI9</accession>
<dbReference type="Proteomes" id="UP001054857">
    <property type="component" value="Unassembled WGS sequence"/>
</dbReference>
<dbReference type="PROSITE" id="PS51725">
    <property type="entry name" value="ABM"/>
    <property type="match status" value="1"/>
</dbReference>
<feature type="domain" description="ABM" evidence="2">
    <location>
        <begin position="36"/>
        <end position="130"/>
    </location>
</feature>
<sequence length="149" mass="16340">MLCSNSRLASLPSRPQRRPVCARCSAHEATPQKSHYVAMNVFKVKPESGPEFEAVWKSRESRLKQMPGFVRFAMLKCENVPGKYISQSTWESKEAFEGWTRSSQFAASHGSSSGGSGHGASSSNQRPSTMSLLEGPPSPELFTTVTITE</sequence>
<evidence type="ECO:0000259" key="2">
    <source>
        <dbReference type="PROSITE" id="PS51725"/>
    </source>
</evidence>
<name>A0AAD3DUI9_9CHLO</name>
<dbReference type="PANTHER" id="PTHR34474:SF2">
    <property type="entry name" value="SIGNAL TRANSDUCTION PROTEIN TRAP"/>
    <property type="match status" value="1"/>
</dbReference>
<proteinExistence type="predicted"/>
<dbReference type="PANTHER" id="PTHR34474">
    <property type="entry name" value="SIGNAL TRANSDUCTION PROTEIN TRAP"/>
    <property type="match status" value="1"/>
</dbReference>